<organism evidence="6 7">
    <name type="scientific">Paramicrobacterium chengjingii</name>
    <dbReference type="NCBI Taxonomy" id="2769067"/>
    <lineage>
        <taxon>Bacteria</taxon>
        <taxon>Bacillati</taxon>
        <taxon>Actinomycetota</taxon>
        <taxon>Actinomycetes</taxon>
        <taxon>Micrococcales</taxon>
        <taxon>Microbacteriaceae</taxon>
        <taxon>Paramicrobacterium</taxon>
    </lineage>
</organism>
<keyword evidence="7" id="KW-1185">Reference proteome</keyword>
<evidence type="ECO:0000256" key="2">
    <source>
        <dbReference type="ARBA" id="ARBA00006472"/>
    </source>
</evidence>
<evidence type="ECO:0000313" key="6">
    <source>
        <dbReference type="EMBL" id="QPZ37932.1"/>
    </source>
</evidence>
<dbReference type="EMBL" id="CP061169">
    <property type="protein sequence ID" value="QPZ37932.1"/>
    <property type="molecule type" value="Genomic_DNA"/>
</dbReference>
<proteinExistence type="inferred from homology"/>
<evidence type="ECO:0000256" key="3">
    <source>
        <dbReference type="ARBA" id="ARBA00013252"/>
    </source>
</evidence>
<comment type="similarity">
    <text evidence="2">Belongs to the pterin-4-alpha-carbinolamine dehydratase family.</text>
</comment>
<dbReference type="PANTHER" id="PTHR12599:SF0">
    <property type="entry name" value="PTERIN-4-ALPHA-CARBINOLAMINE DEHYDRATASE"/>
    <property type="match status" value="1"/>
</dbReference>
<dbReference type="CDD" id="cd00488">
    <property type="entry name" value="PCD_DCoH"/>
    <property type="match status" value="1"/>
</dbReference>
<comment type="catalytic activity">
    <reaction evidence="1">
        <text>(4aS,6R)-4a-hydroxy-L-erythro-5,6,7,8-tetrahydrobiopterin = (6R)-L-erythro-6,7-dihydrobiopterin + H2O</text>
        <dbReference type="Rhea" id="RHEA:11920"/>
        <dbReference type="ChEBI" id="CHEBI:15377"/>
        <dbReference type="ChEBI" id="CHEBI:15642"/>
        <dbReference type="ChEBI" id="CHEBI:43120"/>
        <dbReference type="EC" id="4.2.1.96"/>
    </reaction>
</comment>
<evidence type="ECO:0000256" key="5">
    <source>
        <dbReference type="ARBA" id="ARBA00023239"/>
    </source>
</evidence>
<accession>A0ABX6YGN8</accession>
<sequence>MVNRMSAEEFAEASGVADWEADETSAVATFATGTFSDGVSFVDEIGALADAAEHHPDVELTYPAVTVTLTTHEVDGLSERDVELARQISQVAHDSGIHAS</sequence>
<dbReference type="SUPFAM" id="SSF55248">
    <property type="entry name" value="PCD-like"/>
    <property type="match status" value="1"/>
</dbReference>
<reference evidence="6 7" key="1">
    <citation type="submission" date="2020-12" db="EMBL/GenBank/DDBJ databases">
        <title>Microbacterium sp. HY060.</title>
        <authorList>
            <person name="Zhou J."/>
        </authorList>
    </citation>
    <scope>NUCLEOTIDE SEQUENCE [LARGE SCALE GENOMIC DNA]</scope>
    <source>
        <strain evidence="6 7">HY60</strain>
    </source>
</reference>
<dbReference type="InterPro" id="IPR001533">
    <property type="entry name" value="Pterin_deHydtase"/>
</dbReference>
<evidence type="ECO:0000313" key="7">
    <source>
        <dbReference type="Proteomes" id="UP000662814"/>
    </source>
</evidence>
<dbReference type="GO" id="GO:0008124">
    <property type="term" value="F:4-alpha-hydroxytetrahydrobiopterin dehydratase activity"/>
    <property type="evidence" value="ECO:0007669"/>
    <property type="project" value="UniProtKB-EC"/>
</dbReference>
<evidence type="ECO:0000256" key="1">
    <source>
        <dbReference type="ARBA" id="ARBA00001554"/>
    </source>
</evidence>
<gene>
    <name evidence="6" type="ORF">HCR76_14140</name>
</gene>
<dbReference type="Proteomes" id="UP000662814">
    <property type="component" value="Chromosome"/>
</dbReference>
<keyword evidence="5 6" id="KW-0456">Lyase</keyword>
<dbReference type="NCBIfam" id="NF002017">
    <property type="entry name" value="PRK00823.1-2"/>
    <property type="match status" value="1"/>
</dbReference>
<evidence type="ECO:0000256" key="4">
    <source>
        <dbReference type="ARBA" id="ARBA00021735"/>
    </source>
</evidence>
<name>A0ABX6YGN8_9MICO</name>
<protein>
    <recommendedName>
        <fullName evidence="4">Putative pterin-4-alpha-carbinolamine dehydratase</fullName>
        <ecNumber evidence="3">4.2.1.96</ecNumber>
    </recommendedName>
</protein>
<dbReference type="Gene3D" id="3.30.1360.20">
    <property type="entry name" value="Transcriptional coactivator/pterin dehydratase"/>
    <property type="match status" value="1"/>
</dbReference>
<dbReference type="Pfam" id="PF01329">
    <property type="entry name" value="Pterin_4a"/>
    <property type="match status" value="1"/>
</dbReference>
<dbReference type="EC" id="4.2.1.96" evidence="3"/>
<dbReference type="RefSeq" id="WP_166993300.1">
    <property type="nucleotide sequence ID" value="NZ_CP061169.1"/>
</dbReference>
<dbReference type="InterPro" id="IPR036428">
    <property type="entry name" value="PCD_sf"/>
</dbReference>
<dbReference type="PANTHER" id="PTHR12599">
    <property type="entry name" value="PTERIN-4-ALPHA-CARBINOLAMINE DEHYDRATASE"/>
    <property type="match status" value="1"/>
</dbReference>